<evidence type="ECO:0000256" key="2">
    <source>
        <dbReference type="PROSITE-ProRule" id="PRU00335"/>
    </source>
</evidence>
<dbReference type="Pfam" id="PF21306">
    <property type="entry name" value="TetR_C_40"/>
    <property type="match status" value="1"/>
</dbReference>
<dbReference type="Proteomes" id="UP000067448">
    <property type="component" value="Unassembled WGS sequence"/>
</dbReference>
<evidence type="ECO:0000256" key="1">
    <source>
        <dbReference type="ARBA" id="ARBA00023125"/>
    </source>
</evidence>
<reference evidence="6" key="1">
    <citation type="submission" date="2015-11" db="EMBL/GenBank/DDBJ databases">
        <authorList>
            <consortium name="Cross-ministerial Strategic Innovation Promotion Program (SIP) consortium"/>
            <person name="Tomihama T."/>
            <person name="Ikenaga M."/>
            <person name="Sakai M."/>
            <person name="Okubo T."/>
            <person name="Ikeda S."/>
        </authorList>
    </citation>
    <scope>NUCLEOTIDE SEQUENCE [LARGE SCALE GENOMIC DNA]</scope>
    <source>
        <strain evidence="6">S58</strain>
    </source>
</reference>
<dbReference type="InterPro" id="IPR049513">
    <property type="entry name" value="TetR_C_40"/>
</dbReference>
<dbReference type="InterPro" id="IPR009057">
    <property type="entry name" value="Homeodomain-like_sf"/>
</dbReference>
<dbReference type="AlphaFoldDB" id="A0A117EDM5"/>
<evidence type="ECO:0000313" key="6">
    <source>
        <dbReference type="Proteomes" id="UP000067448"/>
    </source>
</evidence>
<evidence type="ECO:0000256" key="3">
    <source>
        <dbReference type="SAM" id="MobiDB-lite"/>
    </source>
</evidence>
<reference evidence="5 6" key="2">
    <citation type="journal article" date="2016" name="Genome Announc.">
        <title>Draft Genome Sequences of Streptomyces scabiei S58, Streptomyces turgidiscabies T45, and Streptomyces acidiscabies a10, the Pathogens of Potato Common Scab, Isolated in Japan.</title>
        <authorList>
            <person name="Tomihama T."/>
            <person name="Nishi Y."/>
            <person name="Sakai M."/>
            <person name="Ikenaga M."/>
            <person name="Okubo T."/>
            <person name="Ikeda S."/>
        </authorList>
    </citation>
    <scope>NUCLEOTIDE SEQUENCE [LARGE SCALE GENOMIC DNA]</scope>
    <source>
        <strain evidence="5 6">S58</strain>
    </source>
</reference>
<accession>A0A117EDM5</accession>
<dbReference type="PROSITE" id="PS50977">
    <property type="entry name" value="HTH_TETR_2"/>
    <property type="match status" value="1"/>
</dbReference>
<dbReference type="GO" id="GO:0003677">
    <property type="term" value="F:DNA binding"/>
    <property type="evidence" value="ECO:0007669"/>
    <property type="project" value="UniProtKB-UniRule"/>
</dbReference>
<dbReference type="RefSeq" id="WP_059080510.1">
    <property type="nucleotide sequence ID" value="NZ_JBEXZV010000013.1"/>
</dbReference>
<feature type="region of interest" description="Disordered" evidence="3">
    <location>
        <begin position="206"/>
        <end position="239"/>
    </location>
</feature>
<feature type="domain" description="HTH tetR-type" evidence="4">
    <location>
        <begin position="16"/>
        <end position="76"/>
    </location>
</feature>
<evidence type="ECO:0000313" key="5">
    <source>
        <dbReference type="EMBL" id="GAQ62733.1"/>
    </source>
</evidence>
<protein>
    <submittedName>
        <fullName evidence="5">DNA-binding transcriptional regulator EnvR</fullName>
    </submittedName>
</protein>
<dbReference type="SUPFAM" id="SSF46689">
    <property type="entry name" value="Homeodomain-like"/>
    <property type="match status" value="1"/>
</dbReference>
<dbReference type="Pfam" id="PF00440">
    <property type="entry name" value="TetR_N"/>
    <property type="match status" value="1"/>
</dbReference>
<dbReference type="OrthoDB" id="3481545at2"/>
<comment type="caution">
    <text evidence="5">The sequence shown here is derived from an EMBL/GenBank/DDBJ whole genome shotgun (WGS) entry which is preliminary data.</text>
</comment>
<dbReference type="Gene3D" id="1.10.357.10">
    <property type="entry name" value="Tetracycline Repressor, domain 2"/>
    <property type="match status" value="1"/>
</dbReference>
<reference evidence="6" key="3">
    <citation type="submission" date="2016-02" db="EMBL/GenBank/DDBJ databases">
        <title>Draft genome of pathogenic Streptomyces sp. in Japan.</title>
        <authorList>
            <person name="Tomihama T."/>
            <person name="Ikenaga M."/>
            <person name="Sakai M."/>
            <person name="Okubo T."/>
            <person name="Ikeda S."/>
        </authorList>
    </citation>
    <scope>NUCLEOTIDE SEQUENCE [LARGE SCALE GENOMIC DNA]</scope>
    <source>
        <strain evidence="6">S58</strain>
    </source>
</reference>
<keyword evidence="1 2" id="KW-0238">DNA-binding</keyword>
<feature type="DNA-binding region" description="H-T-H motif" evidence="2">
    <location>
        <begin position="39"/>
        <end position="58"/>
    </location>
</feature>
<gene>
    <name evidence="5" type="ORF">SsS58_03103</name>
</gene>
<dbReference type="EMBL" id="BCMM01000013">
    <property type="protein sequence ID" value="GAQ62733.1"/>
    <property type="molecule type" value="Genomic_DNA"/>
</dbReference>
<proteinExistence type="predicted"/>
<dbReference type="InterPro" id="IPR001647">
    <property type="entry name" value="HTH_TetR"/>
</dbReference>
<name>A0A117EDM5_STRSC</name>
<sequence>MAEQSGDPPNRLELRKARTRAALVQAAQAFIAAGRTNVAVLEITQAADVGTGSFYNHFQSKEELYRTAVEDALDVHGALHDEQTGGLTDPAQTFAQNFRMTGRLHRRCPELSKVLLRSGPEVIGSEKGVAARARRDIEAAVRVGRFSVRDIDLALVVAAGAVLCLGQFLHDHPERDDAEATDRIAEELLRMFGLPADEAHEICSRPLPAFPSVPLRRSSAGRPRTGSVNSRPWKEGPDS</sequence>
<evidence type="ECO:0000259" key="4">
    <source>
        <dbReference type="PROSITE" id="PS50977"/>
    </source>
</evidence>
<organism evidence="5 6">
    <name type="scientific">Streptomyces scabiei</name>
    <dbReference type="NCBI Taxonomy" id="1930"/>
    <lineage>
        <taxon>Bacteria</taxon>
        <taxon>Bacillati</taxon>
        <taxon>Actinomycetota</taxon>
        <taxon>Actinomycetes</taxon>
        <taxon>Kitasatosporales</taxon>
        <taxon>Streptomycetaceae</taxon>
        <taxon>Streptomyces</taxon>
    </lineage>
</organism>